<dbReference type="OrthoDB" id="4473671at2759"/>
<evidence type="ECO:0000313" key="1">
    <source>
        <dbReference type="EMBL" id="RAL15520.1"/>
    </source>
</evidence>
<name>A0A395I5Y1_ASPHC</name>
<protein>
    <submittedName>
        <fullName evidence="1">Uncharacterized protein</fullName>
    </submittedName>
</protein>
<dbReference type="GeneID" id="37194892"/>
<evidence type="ECO:0000313" key="2">
    <source>
        <dbReference type="Proteomes" id="UP000248961"/>
    </source>
</evidence>
<dbReference type="VEuPathDB" id="FungiDB:BO97DRAFT_214471"/>
<keyword evidence="2" id="KW-1185">Reference proteome</keyword>
<dbReference type="Proteomes" id="UP000248961">
    <property type="component" value="Unassembled WGS sequence"/>
</dbReference>
<gene>
    <name evidence="1" type="ORF">BO97DRAFT_214471</name>
</gene>
<proteinExistence type="predicted"/>
<accession>A0A395I5Y1</accession>
<sequence length="196" mass="22165">MSSFDTVSHPNFLQEFCLSEDLSRLSIESGSIPHTRRARLSLLHPLEKDDILALCRPKLDLSTVSESPRRHCDHSKHEYLNLQPLGKIWRKELIKVPPFSRLVFDLTLPPSYCNAKESSSRRIYWDTSTPQEPSLLIPTKDVFNIVNTIALTTRMRIKAEASFDICDDLTGGMSLSAMKALKNQVIALNTAAISKR</sequence>
<organism evidence="1 2">
    <name type="scientific">Aspergillus homomorphus (strain CBS 101889)</name>
    <dbReference type="NCBI Taxonomy" id="1450537"/>
    <lineage>
        <taxon>Eukaryota</taxon>
        <taxon>Fungi</taxon>
        <taxon>Dikarya</taxon>
        <taxon>Ascomycota</taxon>
        <taxon>Pezizomycotina</taxon>
        <taxon>Eurotiomycetes</taxon>
        <taxon>Eurotiomycetidae</taxon>
        <taxon>Eurotiales</taxon>
        <taxon>Aspergillaceae</taxon>
        <taxon>Aspergillus</taxon>
        <taxon>Aspergillus subgen. Circumdati</taxon>
    </lineage>
</organism>
<reference evidence="1 2" key="1">
    <citation type="submission" date="2018-02" db="EMBL/GenBank/DDBJ databases">
        <title>The genomes of Aspergillus section Nigri reveals drivers in fungal speciation.</title>
        <authorList>
            <consortium name="DOE Joint Genome Institute"/>
            <person name="Vesth T.C."/>
            <person name="Nybo J."/>
            <person name="Theobald S."/>
            <person name="Brandl J."/>
            <person name="Frisvad J.C."/>
            <person name="Nielsen K.F."/>
            <person name="Lyhne E.K."/>
            <person name="Kogle M.E."/>
            <person name="Kuo A."/>
            <person name="Riley R."/>
            <person name="Clum A."/>
            <person name="Nolan M."/>
            <person name="Lipzen A."/>
            <person name="Salamov A."/>
            <person name="Henrissat B."/>
            <person name="Wiebenga A."/>
            <person name="De vries R.P."/>
            <person name="Grigoriev I.V."/>
            <person name="Mortensen U.H."/>
            <person name="Andersen M.R."/>
            <person name="Baker S.E."/>
        </authorList>
    </citation>
    <scope>NUCLEOTIDE SEQUENCE [LARGE SCALE GENOMIC DNA]</scope>
    <source>
        <strain evidence="1 2">CBS 101889</strain>
    </source>
</reference>
<dbReference type="EMBL" id="KZ824271">
    <property type="protein sequence ID" value="RAL15520.1"/>
    <property type="molecule type" value="Genomic_DNA"/>
</dbReference>
<dbReference type="AlphaFoldDB" id="A0A395I5Y1"/>
<dbReference type="RefSeq" id="XP_025554674.1">
    <property type="nucleotide sequence ID" value="XM_025690603.1"/>
</dbReference>